<evidence type="ECO:0000313" key="4">
    <source>
        <dbReference type="EMBL" id="KAK9095486.1"/>
    </source>
</evidence>
<proteinExistence type="predicted"/>
<feature type="region of interest" description="Disordered" evidence="1">
    <location>
        <begin position="1"/>
        <end position="39"/>
    </location>
</feature>
<feature type="domain" description="DUF7046" evidence="2">
    <location>
        <begin position="456"/>
        <end position="545"/>
    </location>
</feature>
<evidence type="ECO:0000256" key="1">
    <source>
        <dbReference type="SAM" id="MobiDB-lite"/>
    </source>
</evidence>
<evidence type="ECO:0000259" key="2">
    <source>
        <dbReference type="Pfam" id="PF23080"/>
    </source>
</evidence>
<comment type="caution">
    <text evidence="4">The sequence shown here is derived from an EMBL/GenBank/DDBJ whole genome shotgun (WGS) entry which is preliminary data.</text>
</comment>
<organism evidence="4 5">
    <name type="scientific">Stephania cephalantha</name>
    <dbReference type="NCBI Taxonomy" id="152367"/>
    <lineage>
        <taxon>Eukaryota</taxon>
        <taxon>Viridiplantae</taxon>
        <taxon>Streptophyta</taxon>
        <taxon>Embryophyta</taxon>
        <taxon>Tracheophyta</taxon>
        <taxon>Spermatophyta</taxon>
        <taxon>Magnoliopsida</taxon>
        <taxon>Ranunculales</taxon>
        <taxon>Menispermaceae</taxon>
        <taxon>Menispermoideae</taxon>
        <taxon>Cissampelideae</taxon>
        <taxon>Stephania</taxon>
    </lineage>
</organism>
<gene>
    <name evidence="4" type="ORF">Scep_026955</name>
</gene>
<dbReference type="PANTHER" id="PTHR31149">
    <property type="entry name" value="EXPRESSED PROTEIN"/>
    <property type="match status" value="1"/>
</dbReference>
<dbReference type="PANTHER" id="PTHR31149:SF7">
    <property type="entry name" value="EXPRESSED PROTEIN"/>
    <property type="match status" value="1"/>
</dbReference>
<feature type="compositionally biased region" description="Polar residues" evidence="1">
    <location>
        <begin position="11"/>
        <end position="20"/>
    </location>
</feature>
<evidence type="ECO:0000313" key="5">
    <source>
        <dbReference type="Proteomes" id="UP001419268"/>
    </source>
</evidence>
<dbReference type="Proteomes" id="UP001419268">
    <property type="component" value="Unassembled WGS sequence"/>
</dbReference>
<dbReference type="InterPro" id="IPR055474">
    <property type="entry name" value="DUF7046"/>
</dbReference>
<reference evidence="4 5" key="1">
    <citation type="submission" date="2024-01" db="EMBL/GenBank/DDBJ databases">
        <title>Genome assemblies of Stephania.</title>
        <authorList>
            <person name="Yang L."/>
        </authorList>
    </citation>
    <scope>NUCLEOTIDE SEQUENCE [LARGE SCALE GENOMIC DNA]</scope>
    <source>
        <strain evidence="4">JXDWG</strain>
        <tissue evidence="4">Leaf</tissue>
    </source>
</reference>
<protein>
    <submittedName>
        <fullName evidence="4">Uncharacterized protein</fullName>
    </submittedName>
</protein>
<dbReference type="Pfam" id="PF23080">
    <property type="entry name" value="DUF7046"/>
    <property type="match status" value="1"/>
</dbReference>
<keyword evidence="5" id="KW-1185">Reference proteome</keyword>
<dbReference type="EMBL" id="JBBNAG010000011">
    <property type="protein sequence ID" value="KAK9095486.1"/>
    <property type="molecule type" value="Genomic_DNA"/>
</dbReference>
<dbReference type="Pfam" id="PF23197">
    <property type="entry name" value="IG_AIR9"/>
    <property type="match status" value="1"/>
</dbReference>
<accession>A0AAP0ELA2</accession>
<sequence>MLPRSPAVANSVPSSKSTAYGNGIDGLHNSRFDSSNRNMRGDENANYYMDRQAMELLSRTREQEEEIFLLRQQISNACIRELQLLNEKHALERRFSDLRMATDEKQSDAVSSALNELARRKGDLEENLKLAHELKSAEDERYIFTTSLLALLAEYEIRPHVINASAISICAKLLYDQLHQKIGTFHANAAEINYMLEAQGSRESPSRYHQHTSLYKAQISETSMVPTVTRPYKLYGQDHLESGSNFERVKRDSNMMDMKDIRPNMETDHQFIDESSRGFSFDIHKEVEGPQVLSPVEDAVKAIGEKATPDRPFLGSTMQDEHGSYASEEGISPGIEEFQIFGVATPGNTLRACGYPVRGTSLCMFQWVHHLEDGTRHYIEGATNPDYVVTADDVDKLIAVECIPMDDNGHQGELVRLFANDQKKISCDQDMQLEIENYLSVGRAAFNVLLLVDSSEVWQPTIFTLKRSSYQVRINSMDAVVIEEKYSADLSIKIPFGPSAQFVLTCSDGTSHPFSTYNDVRMRDTLVLTMRIFQSKGLDDKRKRKL</sequence>
<dbReference type="Gene3D" id="2.60.40.2700">
    <property type="match status" value="1"/>
</dbReference>
<name>A0AAP0ELA2_9MAGN</name>
<dbReference type="InterPro" id="IPR056284">
    <property type="entry name" value="AIR9-like_A9"/>
</dbReference>
<evidence type="ECO:0000259" key="3">
    <source>
        <dbReference type="Pfam" id="PF23197"/>
    </source>
</evidence>
<dbReference type="FunFam" id="2.60.40.2700:FF:000001">
    <property type="entry name" value="Transmembrane protein"/>
    <property type="match status" value="1"/>
</dbReference>
<feature type="domain" description="AIR9-like A9" evidence="3">
    <location>
        <begin position="336"/>
        <end position="415"/>
    </location>
</feature>
<dbReference type="AlphaFoldDB" id="A0AAP0ELA2"/>
<dbReference type="GO" id="GO:0005886">
    <property type="term" value="C:plasma membrane"/>
    <property type="evidence" value="ECO:0007669"/>
    <property type="project" value="TreeGrafter"/>
</dbReference>